<dbReference type="InterPro" id="IPR035905">
    <property type="entry name" value="Barstar-like_sf"/>
</dbReference>
<name>A0A4P2QY14_SORCE</name>
<dbReference type="RefSeq" id="WP_129578490.1">
    <property type="nucleotide sequence ID" value="NZ_CP012672.1"/>
</dbReference>
<dbReference type="InterPro" id="IPR000468">
    <property type="entry name" value="Barstar"/>
</dbReference>
<organism evidence="3 4">
    <name type="scientific">Sorangium cellulosum</name>
    <name type="common">Polyangium cellulosum</name>
    <dbReference type="NCBI Taxonomy" id="56"/>
    <lineage>
        <taxon>Bacteria</taxon>
        <taxon>Pseudomonadati</taxon>
        <taxon>Myxococcota</taxon>
        <taxon>Polyangia</taxon>
        <taxon>Polyangiales</taxon>
        <taxon>Polyangiaceae</taxon>
        <taxon>Sorangium</taxon>
    </lineage>
</organism>
<accession>A0A4P2QY14</accession>
<dbReference type="EMBL" id="CP012672">
    <property type="protein sequence ID" value="AUX35467.1"/>
    <property type="molecule type" value="Genomic_DNA"/>
</dbReference>
<dbReference type="AlphaFoldDB" id="A0A4P2QY14"/>
<gene>
    <name evidence="3" type="ORF">SOCE836_076590</name>
</gene>
<evidence type="ECO:0000256" key="1">
    <source>
        <dbReference type="ARBA" id="ARBA00006845"/>
    </source>
</evidence>
<feature type="domain" description="Barstar (barnase inhibitor)" evidence="2">
    <location>
        <begin position="42"/>
        <end position="147"/>
    </location>
</feature>
<sequence>MIMDLMHFQGSVERDIHVFRDGVRIESVETALRQVARDLSYQFTVLRGDRMANEAEVLRELAQAFGLPHRGDAGYNRSWDGAADCITSMRWSHRSQSPSESQRGHVVLFREPAHLIAADALSFATLLDLLGTRAESPEGREVPFHVAVGPMSFRHEFFATLLKVERHFCHDCQLVDRAEEDE</sequence>
<dbReference type="Pfam" id="PF01337">
    <property type="entry name" value="Barstar"/>
    <property type="match status" value="1"/>
</dbReference>
<evidence type="ECO:0000313" key="3">
    <source>
        <dbReference type="EMBL" id="AUX35467.1"/>
    </source>
</evidence>
<evidence type="ECO:0000259" key="2">
    <source>
        <dbReference type="Pfam" id="PF01337"/>
    </source>
</evidence>
<evidence type="ECO:0000313" key="4">
    <source>
        <dbReference type="Proteomes" id="UP000295497"/>
    </source>
</evidence>
<protein>
    <recommendedName>
        <fullName evidence="2">Barstar (barnase inhibitor) domain-containing protein</fullName>
    </recommendedName>
</protein>
<reference evidence="3 4" key="1">
    <citation type="submission" date="2015-09" db="EMBL/GenBank/DDBJ databases">
        <title>Sorangium comparison.</title>
        <authorList>
            <person name="Zaburannyi N."/>
            <person name="Bunk B."/>
            <person name="Overmann J."/>
            <person name="Mueller R."/>
        </authorList>
    </citation>
    <scope>NUCLEOTIDE SEQUENCE [LARGE SCALE GENOMIC DNA]</scope>
    <source>
        <strain evidence="3 4">So ce836</strain>
    </source>
</reference>
<dbReference type="Gene3D" id="3.30.370.10">
    <property type="entry name" value="Barstar-like"/>
    <property type="match status" value="1"/>
</dbReference>
<comment type="similarity">
    <text evidence="1">Belongs to the barstar family.</text>
</comment>
<proteinExistence type="inferred from homology"/>
<dbReference type="Proteomes" id="UP000295497">
    <property type="component" value="Chromosome"/>
</dbReference>
<dbReference type="SUPFAM" id="SSF52038">
    <property type="entry name" value="Barstar-related"/>
    <property type="match status" value="1"/>
</dbReference>